<dbReference type="EMBL" id="CABEEZ010000133">
    <property type="protein sequence ID" value="VTR55731.1"/>
    <property type="molecule type" value="Genomic_DNA"/>
</dbReference>
<organism evidence="1">
    <name type="scientific">Serratia fonticola</name>
    <dbReference type="NCBI Taxonomy" id="47917"/>
    <lineage>
        <taxon>Bacteria</taxon>
        <taxon>Pseudomonadati</taxon>
        <taxon>Pseudomonadota</taxon>
        <taxon>Gammaproteobacteria</taxon>
        <taxon>Enterobacterales</taxon>
        <taxon>Yersiniaceae</taxon>
        <taxon>Serratia</taxon>
    </lineage>
</organism>
<dbReference type="AlphaFoldDB" id="A0A4U9W9T9"/>
<name>A0A4U9W9T9_SERFO</name>
<gene>
    <name evidence="1" type="ORF">NCTC12965_07053</name>
</gene>
<reference evidence="1" key="1">
    <citation type="submission" date="2019-05" db="EMBL/GenBank/DDBJ databases">
        <authorList>
            <consortium name="Pathogen Informatics"/>
        </authorList>
    </citation>
    <scope>NUCLEOTIDE SEQUENCE [LARGE SCALE GENOMIC DNA]</scope>
    <source>
        <strain evidence="1">NCTC12965</strain>
    </source>
</reference>
<protein>
    <submittedName>
        <fullName evidence="1">Uncharacterized protein</fullName>
    </submittedName>
</protein>
<evidence type="ECO:0000313" key="1">
    <source>
        <dbReference type="EMBL" id="VTR55731.1"/>
    </source>
</evidence>
<proteinExistence type="predicted"/>
<sequence length="101" mass="11078">MSFVNLAPILLLTGVPKMWLSESSKQPVGSVLIELSMSTLVSNLNTDVTCLKKSGVISAYATEEPSAQLHIPFLETMFGRFCLSFCICLYHAGRSTKRSHP</sequence>
<accession>A0A4U9W9T9</accession>